<comment type="caution">
    <text evidence="2">The sequence shown here is derived from an EMBL/GenBank/DDBJ whole genome shotgun (WGS) entry which is preliminary data.</text>
</comment>
<gene>
    <name evidence="2" type="ORF">PECM_001634</name>
</gene>
<evidence type="ECO:0000256" key="1">
    <source>
        <dbReference type="SAM" id="MobiDB-lite"/>
    </source>
</evidence>
<keyword evidence="3" id="KW-1185">Reference proteome</keyword>
<evidence type="ECO:0000313" key="2">
    <source>
        <dbReference type="EMBL" id="KAF7713114.1"/>
    </source>
</evidence>
<sequence>MSLNLWNERDLSLIHNRIVCSATTPSTVALCIKSTMEFTSWEDAMEPIEPLRMVPVVLNSMLSTEYRQAPFPVKDPSDNDTVFGYRGKPEDLIPPDYLRLPKDLRDKHEKLIVAAWSVINGLRMLQNALDNYLVGLCPRGISLILENHVHALELLDEKKGKTSPEPEEEASPSSSPAPKIPSLALQLRMNRRAYLQTTAIFERRMHTVLSVDWVQYRFIRLDVCLTAQRMAQHDFEAWSYWWRHEYMKHQSQWLPFLRRMRLPSWEQSYLFHVPI</sequence>
<feature type="region of interest" description="Disordered" evidence="1">
    <location>
        <begin position="158"/>
        <end position="179"/>
    </location>
</feature>
<accession>A0A8J8VYI8</accession>
<protein>
    <submittedName>
        <fullName evidence="2">Uncharacterized protein</fullName>
    </submittedName>
</protein>
<dbReference type="Proteomes" id="UP000631181">
    <property type="component" value="Unassembled WGS sequence"/>
</dbReference>
<reference evidence="2" key="1">
    <citation type="journal article" date="2020" name="Front. Microbiol.">
        <title>Gene regulatory networks of Penicillium echinulatum 2HH and Penicillium oxalicum 114-2 inferred by a computational biology approach.</title>
        <authorList>
            <person name="Lenz A.R."/>
            <person name="Galan-Vasquez E."/>
            <person name="Balbinot E."/>
            <person name="De Abreu F.P."/>
            <person name="De Oliveira N.S."/>
            <person name="Da Rosa L.O."/>
            <person name="De Avila E Silva S."/>
            <person name="Camassola M."/>
            <person name="Dillon A.J.P."/>
            <person name="Perez-Rueda E."/>
        </authorList>
    </citation>
    <scope>NUCLEOTIDE SEQUENCE</scope>
    <source>
        <strain evidence="2">S1M29</strain>
    </source>
</reference>
<dbReference type="AlphaFoldDB" id="A0A8J8VYI8"/>
<proteinExistence type="predicted"/>
<name>A0A8J8VYI8_9EURO</name>
<evidence type="ECO:0000313" key="3">
    <source>
        <dbReference type="Proteomes" id="UP000631181"/>
    </source>
</evidence>
<dbReference type="EMBL" id="WIWV01000133">
    <property type="protein sequence ID" value="KAF7713114.1"/>
    <property type="molecule type" value="Genomic_DNA"/>
</dbReference>
<organism evidence="2 3">
    <name type="scientific">Penicillium ucsense</name>
    <dbReference type="NCBI Taxonomy" id="2839758"/>
    <lineage>
        <taxon>Eukaryota</taxon>
        <taxon>Fungi</taxon>
        <taxon>Dikarya</taxon>
        <taxon>Ascomycota</taxon>
        <taxon>Pezizomycotina</taxon>
        <taxon>Eurotiomycetes</taxon>
        <taxon>Eurotiomycetidae</taxon>
        <taxon>Eurotiales</taxon>
        <taxon>Aspergillaceae</taxon>
        <taxon>Penicillium</taxon>
    </lineage>
</organism>